<reference evidence="8 9" key="1">
    <citation type="submission" date="2018-06" db="EMBL/GenBank/DDBJ databases">
        <title>Comparative genomics reveals the genomic features of Rhizophagus irregularis, R. cerebriforme, R. diaphanum and Gigaspora rosea, and their symbiotic lifestyle signature.</title>
        <authorList>
            <person name="Morin E."/>
            <person name="San Clemente H."/>
            <person name="Chen E.C.H."/>
            <person name="De La Providencia I."/>
            <person name="Hainaut M."/>
            <person name="Kuo A."/>
            <person name="Kohler A."/>
            <person name="Murat C."/>
            <person name="Tang N."/>
            <person name="Roy S."/>
            <person name="Loubradou J."/>
            <person name="Henrissat B."/>
            <person name="Grigoriev I.V."/>
            <person name="Corradi N."/>
            <person name="Roux C."/>
            <person name="Martin F.M."/>
        </authorList>
    </citation>
    <scope>NUCLEOTIDE SEQUENCE [LARGE SCALE GENOMIC DNA]</scope>
    <source>
        <strain evidence="8 9">DAOM 194757</strain>
    </source>
</reference>
<gene>
    <name evidence="8" type="ORF">C2G38_1247405</name>
</gene>
<proteinExistence type="predicted"/>
<comment type="subcellular location">
    <subcellularLocation>
        <location evidence="1">Membrane</location>
        <topology evidence="1">Multi-pass membrane protein</topology>
    </subcellularLocation>
</comment>
<sequence>MINEEFYRYLNAEALLEFKWNTFGNKYYLTIWAIYTVFLLNFIIAASFYNNISQTSLFILLKITICFGIWHLIFELRQFIFEPLNYMSSSWNYLDLVAIISTTATSIYWIKNGSAPTWAITYSTLFLEIRYIIFLRPNRYFGIYLTMIMKTADKVISFFIVFGLFALALAHSLHLMLGPGSEKSQDISTDSTDMFAEFGSAMVVSYYMMLTGDKNPISAWVTTENSEIVMIMLLMIIISFFMLIYLMNLFIGILSNLISSSDSRVDYLALKGEIIEEIELFYMLPHQRRKENWFPFVM</sequence>
<name>A0A397VKJ4_9GLOM</name>
<feature type="domain" description="Ion transport" evidence="7">
    <location>
        <begin position="32"/>
        <end position="264"/>
    </location>
</feature>
<dbReference type="InterPro" id="IPR024862">
    <property type="entry name" value="TRPV"/>
</dbReference>
<organism evidence="8 9">
    <name type="scientific">Gigaspora rosea</name>
    <dbReference type="NCBI Taxonomy" id="44941"/>
    <lineage>
        <taxon>Eukaryota</taxon>
        <taxon>Fungi</taxon>
        <taxon>Fungi incertae sedis</taxon>
        <taxon>Mucoromycota</taxon>
        <taxon>Glomeromycotina</taxon>
        <taxon>Glomeromycetes</taxon>
        <taxon>Diversisporales</taxon>
        <taxon>Gigasporaceae</taxon>
        <taxon>Gigaspora</taxon>
    </lineage>
</organism>
<dbReference type="PANTHER" id="PTHR10582">
    <property type="entry name" value="TRANSIENT RECEPTOR POTENTIAL ION CHANNEL PROTEIN"/>
    <property type="match status" value="1"/>
</dbReference>
<evidence type="ECO:0000313" key="9">
    <source>
        <dbReference type="Proteomes" id="UP000266673"/>
    </source>
</evidence>
<keyword evidence="3" id="KW-0677">Repeat</keyword>
<dbReference type="Pfam" id="PF00520">
    <property type="entry name" value="Ion_trans"/>
    <property type="match status" value="1"/>
</dbReference>
<feature type="transmembrane region" description="Helical" evidence="6">
    <location>
        <begin position="55"/>
        <end position="73"/>
    </location>
</feature>
<accession>A0A397VKJ4</accession>
<evidence type="ECO:0000256" key="4">
    <source>
        <dbReference type="ARBA" id="ARBA00022989"/>
    </source>
</evidence>
<dbReference type="GO" id="GO:0098703">
    <property type="term" value="P:calcium ion import across plasma membrane"/>
    <property type="evidence" value="ECO:0007669"/>
    <property type="project" value="TreeGrafter"/>
</dbReference>
<dbReference type="InterPro" id="IPR005821">
    <property type="entry name" value="Ion_trans_dom"/>
</dbReference>
<feature type="transmembrane region" description="Helical" evidence="6">
    <location>
        <begin position="155"/>
        <end position="177"/>
    </location>
</feature>
<dbReference type="PANTHER" id="PTHR10582:SF2">
    <property type="entry name" value="INACTIVE"/>
    <property type="match status" value="1"/>
</dbReference>
<protein>
    <recommendedName>
        <fullName evidence="7">Ion transport domain-containing protein</fullName>
    </recommendedName>
</protein>
<dbReference type="AlphaFoldDB" id="A0A397VKJ4"/>
<evidence type="ECO:0000259" key="7">
    <source>
        <dbReference type="Pfam" id="PF00520"/>
    </source>
</evidence>
<keyword evidence="2 6" id="KW-0812">Transmembrane</keyword>
<feature type="transmembrane region" description="Helical" evidence="6">
    <location>
        <begin position="116"/>
        <end position="134"/>
    </location>
</feature>
<keyword evidence="5 6" id="KW-0472">Membrane</keyword>
<evidence type="ECO:0000256" key="6">
    <source>
        <dbReference type="SAM" id="Phobius"/>
    </source>
</evidence>
<dbReference type="STRING" id="44941.A0A397VKJ4"/>
<evidence type="ECO:0000313" key="8">
    <source>
        <dbReference type="EMBL" id="RIB19686.1"/>
    </source>
</evidence>
<keyword evidence="9" id="KW-1185">Reference proteome</keyword>
<keyword evidence="4 6" id="KW-1133">Transmembrane helix</keyword>
<dbReference type="OrthoDB" id="6068913at2759"/>
<feature type="transmembrane region" description="Helical" evidence="6">
    <location>
        <begin position="228"/>
        <end position="254"/>
    </location>
</feature>
<dbReference type="GO" id="GO:0005886">
    <property type="term" value="C:plasma membrane"/>
    <property type="evidence" value="ECO:0007669"/>
    <property type="project" value="TreeGrafter"/>
</dbReference>
<feature type="transmembrane region" description="Helical" evidence="6">
    <location>
        <begin position="27"/>
        <end position="49"/>
    </location>
</feature>
<evidence type="ECO:0000256" key="3">
    <source>
        <dbReference type="ARBA" id="ARBA00022737"/>
    </source>
</evidence>
<dbReference type="Proteomes" id="UP000266673">
    <property type="component" value="Unassembled WGS sequence"/>
</dbReference>
<comment type="caution">
    <text evidence="8">The sequence shown here is derived from an EMBL/GenBank/DDBJ whole genome shotgun (WGS) entry which is preliminary data.</text>
</comment>
<evidence type="ECO:0000256" key="5">
    <source>
        <dbReference type="ARBA" id="ARBA00023136"/>
    </source>
</evidence>
<dbReference type="EMBL" id="QKWP01000459">
    <property type="protein sequence ID" value="RIB19686.1"/>
    <property type="molecule type" value="Genomic_DNA"/>
</dbReference>
<evidence type="ECO:0000256" key="1">
    <source>
        <dbReference type="ARBA" id="ARBA00004141"/>
    </source>
</evidence>
<dbReference type="GO" id="GO:0005216">
    <property type="term" value="F:monoatomic ion channel activity"/>
    <property type="evidence" value="ECO:0007669"/>
    <property type="project" value="InterPro"/>
</dbReference>
<evidence type="ECO:0000256" key="2">
    <source>
        <dbReference type="ARBA" id="ARBA00022692"/>
    </source>
</evidence>